<proteinExistence type="inferred from homology"/>
<evidence type="ECO:0000256" key="3">
    <source>
        <dbReference type="ARBA" id="ARBA00022692"/>
    </source>
</evidence>
<dbReference type="GO" id="GO:0016020">
    <property type="term" value="C:membrane"/>
    <property type="evidence" value="ECO:0007669"/>
    <property type="project" value="UniProtKB-SubCell"/>
</dbReference>
<keyword evidence="10" id="KW-1185">Reference proteome</keyword>
<dbReference type="AlphaFoldDB" id="A0A9W7CWS5"/>
<dbReference type="Pfam" id="PF20519">
    <property type="entry name" value="Polycystin_dom"/>
    <property type="match status" value="1"/>
</dbReference>
<evidence type="ECO:0000313" key="9">
    <source>
        <dbReference type="EMBL" id="GMF45288.1"/>
    </source>
</evidence>
<name>A0A9W7CWS5_9STRA</name>
<organism evidence="9 10">
    <name type="scientific">Phytophthora fragariaefolia</name>
    <dbReference type="NCBI Taxonomy" id="1490495"/>
    <lineage>
        <taxon>Eukaryota</taxon>
        <taxon>Sar</taxon>
        <taxon>Stramenopiles</taxon>
        <taxon>Oomycota</taxon>
        <taxon>Peronosporomycetes</taxon>
        <taxon>Peronosporales</taxon>
        <taxon>Peronosporaceae</taxon>
        <taxon>Phytophthora</taxon>
    </lineage>
</organism>
<evidence type="ECO:0000256" key="6">
    <source>
        <dbReference type="SAM" id="MobiDB-lite"/>
    </source>
</evidence>
<evidence type="ECO:0000256" key="7">
    <source>
        <dbReference type="SAM" id="Phobius"/>
    </source>
</evidence>
<protein>
    <submittedName>
        <fullName evidence="9">Unnamed protein product</fullName>
    </submittedName>
</protein>
<keyword evidence="3 7" id="KW-0812">Transmembrane</keyword>
<evidence type="ECO:0000259" key="8">
    <source>
        <dbReference type="Pfam" id="PF20519"/>
    </source>
</evidence>
<evidence type="ECO:0000256" key="2">
    <source>
        <dbReference type="ARBA" id="ARBA00007200"/>
    </source>
</evidence>
<feature type="domain" description="Polycystin" evidence="8">
    <location>
        <begin position="190"/>
        <end position="385"/>
    </location>
</feature>
<dbReference type="EMBL" id="BSXT01001802">
    <property type="protein sequence ID" value="GMF45288.1"/>
    <property type="molecule type" value="Genomic_DNA"/>
</dbReference>
<dbReference type="PANTHER" id="PTHR10877:SF183">
    <property type="entry name" value="AT14535P-RELATED"/>
    <property type="match status" value="1"/>
</dbReference>
<evidence type="ECO:0000256" key="4">
    <source>
        <dbReference type="ARBA" id="ARBA00022989"/>
    </source>
</evidence>
<feature type="region of interest" description="Disordered" evidence="6">
    <location>
        <begin position="555"/>
        <end position="578"/>
    </location>
</feature>
<dbReference type="InterPro" id="IPR046791">
    <property type="entry name" value="Polycystin_dom"/>
</dbReference>
<evidence type="ECO:0000313" key="10">
    <source>
        <dbReference type="Proteomes" id="UP001165121"/>
    </source>
</evidence>
<dbReference type="Proteomes" id="UP001165121">
    <property type="component" value="Unassembled WGS sequence"/>
</dbReference>
<comment type="subcellular location">
    <subcellularLocation>
        <location evidence="1">Membrane</location>
        <topology evidence="1">Multi-pass membrane protein</topology>
    </subcellularLocation>
</comment>
<keyword evidence="5 7" id="KW-0472">Membrane</keyword>
<gene>
    <name evidence="9" type="ORF">Pfra01_001614200</name>
</gene>
<evidence type="ECO:0000256" key="5">
    <source>
        <dbReference type="ARBA" id="ARBA00023136"/>
    </source>
</evidence>
<reference evidence="9" key="1">
    <citation type="submission" date="2023-04" db="EMBL/GenBank/DDBJ databases">
        <title>Phytophthora fragariaefolia NBRC 109709.</title>
        <authorList>
            <person name="Ichikawa N."/>
            <person name="Sato H."/>
            <person name="Tonouchi N."/>
        </authorList>
    </citation>
    <scope>NUCLEOTIDE SEQUENCE</scope>
    <source>
        <strain evidence="9">NBRC 109709</strain>
    </source>
</reference>
<evidence type="ECO:0000256" key="1">
    <source>
        <dbReference type="ARBA" id="ARBA00004141"/>
    </source>
</evidence>
<feature type="region of interest" description="Disordered" evidence="6">
    <location>
        <begin position="616"/>
        <end position="656"/>
    </location>
</feature>
<comment type="similarity">
    <text evidence="2">Belongs to the polycystin family.</text>
</comment>
<sequence>MDFTQKVGGFSILLYAKTTSNTLCFTITALDIRLIHSIFDFTGIPRLVEAVASHLDTEEVTVEGFQLLSRLAALPEAYRTINECKVLDLAYVALFAYSGTAHRHTRLAIKSTLHSFQKCALFDPRELARRERASRTDIALYVLLLFCFMLNTAFSLYGQPSSNLVFAVRRAVVDTPWNDGTSPDTAMVSLQDVHSIGDVWSFLQGPVQSALFQDMWYNGDSFADDVESQIGIVDRTNKLLGGVELRQLRVGPTTSCNFPFPEAQQSDPKWCYPHFSKSAELKTPVSRKPYFEDTWTDGSSHSNYEVYRGSLAAYPGSGYRRFLPRLGANLTSDTSNDCDSRCELAKLRRGRWLDESSRALFVRFNLYNAALDLHCVVQLLFEFGVATAGSAEGGGGEVITSAEVTPLHLSQYPGLFVIQPRFLTEIGILVGIVWFAHKQLNKLLQYRLFYFLIPSHVADFSIVVLWRFDSSRARAQAAAIDGVAMLELAKHQLEAHGMLVEETSFAKKLRAAAGRGIKKIKHVTREILAVSDEPEKLSDLKKAWGLEKDHLQLESVPEDETAIPHDNELTSDKSSRSGRWLNDMSARLGKFQSYLSEELGPDKPVEDSDEVVEIKQSEWTEVGGSTPKEEMRDADVPPDDSSELQTSAGLPGAILDANEDEAVVAQTMHTDT</sequence>
<keyword evidence="4 7" id="KW-1133">Transmembrane helix</keyword>
<dbReference type="OrthoDB" id="444119at2759"/>
<dbReference type="InterPro" id="IPR051223">
    <property type="entry name" value="Polycystin"/>
</dbReference>
<comment type="caution">
    <text evidence="9">The sequence shown here is derived from an EMBL/GenBank/DDBJ whole genome shotgun (WGS) entry which is preliminary data.</text>
</comment>
<accession>A0A9W7CWS5</accession>
<feature type="compositionally biased region" description="Basic and acidic residues" evidence="6">
    <location>
        <begin position="562"/>
        <end position="575"/>
    </location>
</feature>
<dbReference type="PANTHER" id="PTHR10877">
    <property type="entry name" value="POLYCYSTIN FAMILY MEMBER"/>
    <property type="match status" value="1"/>
</dbReference>
<feature type="transmembrane region" description="Helical" evidence="7">
    <location>
        <begin position="138"/>
        <end position="157"/>
    </location>
</feature>